<dbReference type="OrthoDB" id="2920329at2759"/>
<protein>
    <submittedName>
        <fullName evidence="4">Xaa-Pro dipeptidase</fullName>
    </submittedName>
</protein>
<organism evidence="4">
    <name type="scientific">Anisakis simplex</name>
    <name type="common">Herring worm</name>
    <dbReference type="NCBI Taxonomy" id="6269"/>
    <lineage>
        <taxon>Eukaryota</taxon>
        <taxon>Metazoa</taxon>
        <taxon>Ecdysozoa</taxon>
        <taxon>Nematoda</taxon>
        <taxon>Chromadorea</taxon>
        <taxon>Rhabditida</taxon>
        <taxon>Spirurina</taxon>
        <taxon>Ascaridomorpha</taxon>
        <taxon>Ascaridoidea</taxon>
        <taxon>Anisakidae</taxon>
        <taxon>Anisakis</taxon>
        <taxon>Anisakis simplex complex</taxon>
    </lineage>
</organism>
<dbReference type="AlphaFoldDB" id="A0A0M3JH84"/>
<accession>A0A0M3JH84</accession>
<keyword evidence="1" id="KW-0812">Transmembrane</keyword>
<keyword evidence="1" id="KW-1133">Transmembrane helix</keyword>
<dbReference type="Proteomes" id="UP000267096">
    <property type="component" value="Unassembled WGS sequence"/>
</dbReference>
<dbReference type="WBParaSite" id="ASIM_0000699501-mRNA-1">
    <property type="protein sequence ID" value="ASIM_0000699501-mRNA-1"/>
    <property type="gene ID" value="ASIM_0000699501"/>
</dbReference>
<sequence length="72" mass="8539">MSIDTQYNALAKYIDDNKKKFIERLSEAVAIPSISAEVKHRADVIRMMEWAKEVFYYFILRLIITITVINHY</sequence>
<feature type="transmembrane region" description="Helical" evidence="1">
    <location>
        <begin position="54"/>
        <end position="71"/>
    </location>
</feature>
<keyword evidence="1" id="KW-0472">Membrane</keyword>
<dbReference type="Gene3D" id="3.40.630.10">
    <property type="entry name" value="Zn peptidases"/>
    <property type="match status" value="1"/>
</dbReference>
<evidence type="ECO:0000313" key="4">
    <source>
        <dbReference type="WBParaSite" id="ASIM_0000699501-mRNA-1"/>
    </source>
</evidence>
<reference evidence="4" key="1">
    <citation type="submission" date="2017-02" db="UniProtKB">
        <authorList>
            <consortium name="WormBaseParasite"/>
        </authorList>
    </citation>
    <scope>IDENTIFICATION</scope>
</reference>
<dbReference type="EMBL" id="UYRR01015201">
    <property type="protein sequence ID" value="VDK27750.1"/>
    <property type="molecule type" value="Genomic_DNA"/>
</dbReference>
<evidence type="ECO:0000313" key="2">
    <source>
        <dbReference type="EMBL" id="VDK27750.1"/>
    </source>
</evidence>
<reference evidence="2 3" key="2">
    <citation type="submission" date="2018-11" db="EMBL/GenBank/DDBJ databases">
        <authorList>
            <consortium name="Pathogen Informatics"/>
        </authorList>
    </citation>
    <scope>NUCLEOTIDE SEQUENCE [LARGE SCALE GENOMIC DNA]</scope>
</reference>
<name>A0A0M3JH84_ANISI</name>
<evidence type="ECO:0000256" key="1">
    <source>
        <dbReference type="SAM" id="Phobius"/>
    </source>
</evidence>
<evidence type="ECO:0000313" key="3">
    <source>
        <dbReference type="Proteomes" id="UP000267096"/>
    </source>
</evidence>
<keyword evidence="3" id="KW-1185">Reference proteome</keyword>
<proteinExistence type="predicted"/>
<gene>
    <name evidence="2" type="ORF">ASIM_LOCUS6768</name>
</gene>